<dbReference type="InterPro" id="IPR002557">
    <property type="entry name" value="Chitin-bd_dom"/>
</dbReference>
<dbReference type="GO" id="GO:0005576">
    <property type="term" value="C:extracellular region"/>
    <property type="evidence" value="ECO:0007669"/>
    <property type="project" value="InterPro"/>
</dbReference>
<dbReference type="GO" id="GO:0008061">
    <property type="term" value="F:chitin binding"/>
    <property type="evidence" value="ECO:0007669"/>
    <property type="project" value="InterPro"/>
</dbReference>
<dbReference type="InterPro" id="IPR036508">
    <property type="entry name" value="Chitin-bd_dom_sf"/>
</dbReference>
<evidence type="ECO:0000259" key="2">
    <source>
        <dbReference type="PROSITE" id="PS50940"/>
    </source>
</evidence>
<dbReference type="PROSITE" id="PS50940">
    <property type="entry name" value="CHIT_BIND_II"/>
    <property type="match status" value="1"/>
</dbReference>
<dbReference type="Pfam" id="PF01607">
    <property type="entry name" value="CBM_14"/>
    <property type="match status" value="1"/>
</dbReference>
<dbReference type="Proteomes" id="UP001153636">
    <property type="component" value="Chromosome 1"/>
</dbReference>
<feature type="region of interest" description="Disordered" evidence="1">
    <location>
        <begin position="47"/>
        <end position="88"/>
    </location>
</feature>
<dbReference type="SUPFAM" id="SSF57625">
    <property type="entry name" value="Invertebrate chitin-binding proteins"/>
    <property type="match status" value="1"/>
</dbReference>
<feature type="compositionally biased region" description="Polar residues" evidence="1">
    <location>
        <begin position="64"/>
        <end position="80"/>
    </location>
</feature>
<evidence type="ECO:0000256" key="1">
    <source>
        <dbReference type="SAM" id="MobiDB-lite"/>
    </source>
</evidence>
<accession>A0A9P0CE98</accession>
<protein>
    <recommendedName>
        <fullName evidence="2">Chitin-binding type-2 domain-containing protein</fullName>
    </recommendedName>
</protein>
<feature type="domain" description="Chitin-binding type-2" evidence="2">
    <location>
        <begin position="363"/>
        <end position="422"/>
    </location>
</feature>
<sequence>MITISNIFKTRLFQSLITRNFLRGSANRRTPPSVIATTLMPETTAPKRISRPTVSTASRRKYLTRTTTKSLESQETTTTPKPKHNRFDFISRRPPFLRRTFRPKVNVPVTNDLAEKNENSIDNAENDSIGKPLEIRDVVVALKDIQNAPLPTKISLIQEKITERRVPVKMRLTTEKTVSEQTTMEKRVPEIKLTERRPTRIAVTEKEPLFDNLVNFNVTDITFTTSEPRNVTEKEPLFNNLLNFNITDTIFTTSKPRNRFRFAESTPKIKFNKIATTTPYSTKNGPLSHSSLHHSTIAYTSPFVSEIYPSDITNRIRPSSVSSPYQKESNAFGNIQLGYHVGQTSIFDQLPEHSKVLVHNNGLIECLDQGNFPHPVSCKKFISCAKLENGKMLGWEYTCPKNLSFDPIGGICNWSADLGCDE</sequence>
<keyword evidence="4" id="KW-1185">Reference proteome</keyword>
<dbReference type="Gene3D" id="2.170.140.10">
    <property type="entry name" value="Chitin binding domain"/>
    <property type="match status" value="1"/>
</dbReference>
<evidence type="ECO:0000313" key="3">
    <source>
        <dbReference type="EMBL" id="CAH1099143.1"/>
    </source>
</evidence>
<dbReference type="EMBL" id="OV651813">
    <property type="protein sequence ID" value="CAH1099143.1"/>
    <property type="molecule type" value="Genomic_DNA"/>
</dbReference>
<dbReference type="OrthoDB" id="76388at2759"/>
<gene>
    <name evidence="3" type="ORF">PSYICH_LOCUS328</name>
</gene>
<proteinExistence type="predicted"/>
<organism evidence="3 4">
    <name type="scientific">Psylliodes chrysocephalus</name>
    <dbReference type="NCBI Taxonomy" id="3402493"/>
    <lineage>
        <taxon>Eukaryota</taxon>
        <taxon>Metazoa</taxon>
        <taxon>Ecdysozoa</taxon>
        <taxon>Arthropoda</taxon>
        <taxon>Hexapoda</taxon>
        <taxon>Insecta</taxon>
        <taxon>Pterygota</taxon>
        <taxon>Neoptera</taxon>
        <taxon>Endopterygota</taxon>
        <taxon>Coleoptera</taxon>
        <taxon>Polyphaga</taxon>
        <taxon>Cucujiformia</taxon>
        <taxon>Chrysomeloidea</taxon>
        <taxon>Chrysomelidae</taxon>
        <taxon>Galerucinae</taxon>
        <taxon>Alticini</taxon>
        <taxon>Psylliodes</taxon>
    </lineage>
</organism>
<dbReference type="SMART" id="SM00494">
    <property type="entry name" value="ChtBD2"/>
    <property type="match status" value="1"/>
</dbReference>
<evidence type="ECO:0000313" key="4">
    <source>
        <dbReference type="Proteomes" id="UP001153636"/>
    </source>
</evidence>
<reference evidence="3" key="1">
    <citation type="submission" date="2022-01" db="EMBL/GenBank/DDBJ databases">
        <authorList>
            <person name="King R."/>
        </authorList>
    </citation>
    <scope>NUCLEOTIDE SEQUENCE</scope>
</reference>
<dbReference type="AlphaFoldDB" id="A0A9P0CE98"/>
<name>A0A9P0CE98_9CUCU</name>